<proteinExistence type="predicted"/>
<accession>A0A5S9P6S3</accession>
<sequence length="584" mass="65835">MKPEQLTCECCLGALTAKTDELPESPELSWLVCNTCDRHTPVINGFPLFSETVQGSAALPAPLLDLFKENPTSYPRYMQQKQDRDILEVYAALQPFNESTRALFPLLAALQEKLQPGDVIIDTWARTGWHALLLSALFPEQRVIAIWDTNTSVLGYAGYDWWFSESERPKNLEVMFVSKGSRLPFDANSISLVFAHDVLHRYDFPDSPEDLERVCADNGIIMFAHVHLSNAEPEPFFKRGGTLRHSDFYREYFDQRLADTERSAYVLSEEALFGLADGPLTKALDDHHYNGVILIAEKTWLTQTFVTNDDAWVSEHSRLLLNPILTFDPLSMTMALNQHGLTGQTNYYLDRHPCLKLRIQQVVGNPMDSAKIDLIVASEKAQNLGDIAVQLGVPIAEVIAMATQLQQQDYLLALPVCQRAIALQAFHSNEHRLCDPVFSRYWQHAETTTPDTTLELQGQPLNRSEMTEFIQAIAAYLSECGFSEGNEIHVSKELSKTPRLLLMFAAWWLGLIPVIDEDYLADSLNNNEDPVLLDQSHHSSAAASFWDVIEKFIGRPTVSAANLSNSQAVRKDTLIPWYQAVLQH</sequence>
<gene>
    <name evidence="1" type="ORF">OPDIPICF_04235</name>
</gene>
<organism evidence="1 2">
    <name type="scientific">BD1-7 clade bacterium</name>
    <dbReference type="NCBI Taxonomy" id="2029982"/>
    <lineage>
        <taxon>Bacteria</taxon>
        <taxon>Pseudomonadati</taxon>
        <taxon>Pseudomonadota</taxon>
        <taxon>Gammaproteobacteria</taxon>
        <taxon>Cellvibrionales</taxon>
        <taxon>Spongiibacteraceae</taxon>
        <taxon>BD1-7 clade</taxon>
    </lineage>
</organism>
<dbReference type="EMBL" id="CACSIO010000005">
    <property type="protein sequence ID" value="CAA0099062.1"/>
    <property type="molecule type" value="Genomic_DNA"/>
</dbReference>
<evidence type="ECO:0000313" key="1">
    <source>
        <dbReference type="EMBL" id="CAA0099062.1"/>
    </source>
</evidence>
<protein>
    <submittedName>
        <fullName evidence="1">Uncharacterized protein</fullName>
    </submittedName>
</protein>
<dbReference type="SUPFAM" id="SSF53335">
    <property type="entry name" value="S-adenosyl-L-methionine-dependent methyltransferases"/>
    <property type="match status" value="1"/>
</dbReference>
<evidence type="ECO:0000313" key="2">
    <source>
        <dbReference type="Proteomes" id="UP000441399"/>
    </source>
</evidence>
<keyword evidence="2" id="KW-1185">Reference proteome</keyword>
<dbReference type="AlphaFoldDB" id="A0A5S9P6S3"/>
<name>A0A5S9P6S3_9GAMM</name>
<reference evidence="1 2" key="1">
    <citation type="submission" date="2019-11" db="EMBL/GenBank/DDBJ databases">
        <authorList>
            <person name="Holert J."/>
        </authorList>
    </citation>
    <scope>NUCLEOTIDE SEQUENCE [LARGE SCALE GENOMIC DNA]</scope>
    <source>
        <strain evidence="1">SB11_3</strain>
    </source>
</reference>
<dbReference type="Proteomes" id="UP000441399">
    <property type="component" value="Unassembled WGS sequence"/>
</dbReference>
<dbReference type="Gene3D" id="3.40.50.150">
    <property type="entry name" value="Vaccinia Virus protein VP39"/>
    <property type="match status" value="1"/>
</dbReference>
<dbReference type="InterPro" id="IPR029063">
    <property type="entry name" value="SAM-dependent_MTases_sf"/>
</dbReference>
<dbReference type="OrthoDB" id="9766486at2"/>